<dbReference type="PANTHER" id="PTHR47926:SF473">
    <property type="entry name" value="(WILD MALAYSIAN BANANA) HYPOTHETICAL PROTEIN"/>
    <property type="match status" value="1"/>
</dbReference>
<dbReference type="Pfam" id="PF01535">
    <property type="entry name" value="PPR"/>
    <property type="match status" value="1"/>
</dbReference>
<feature type="region of interest" description="Disordered" evidence="4">
    <location>
        <begin position="1"/>
        <end position="57"/>
    </location>
</feature>
<dbReference type="FunFam" id="1.25.40.10:FF:000242">
    <property type="entry name" value="Pentatricopeptide repeat-containing protein"/>
    <property type="match status" value="1"/>
</dbReference>
<evidence type="ECO:0008006" key="7">
    <source>
        <dbReference type="Google" id="ProtNLM"/>
    </source>
</evidence>
<evidence type="ECO:0000256" key="4">
    <source>
        <dbReference type="SAM" id="MobiDB-lite"/>
    </source>
</evidence>
<feature type="repeat" description="PPR" evidence="2">
    <location>
        <begin position="524"/>
        <end position="558"/>
    </location>
</feature>
<keyword evidence="1" id="KW-0677">Repeat</keyword>
<proteinExistence type="predicted"/>
<dbReference type="NCBIfam" id="TIGR00756">
    <property type="entry name" value="PPR"/>
    <property type="match status" value="5"/>
</dbReference>
<dbReference type="EMBL" id="JADFTS010000005">
    <property type="protein sequence ID" value="KAF9607658.1"/>
    <property type="molecule type" value="Genomic_DNA"/>
</dbReference>
<evidence type="ECO:0000256" key="3">
    <source>
        <dbReference type="SAM" id="Coils"/>
    </source>
</evidence>
<evidence type="ECO:0000256" key="2">
    <source>
        <dbReference type="PROSITE-ProRule" id="PRU00708"/>
    </source>
</evidence>
<keyword evidence="6" id="KW-1185">Reference proteome</keyword>
<dbReference type="PROSITE" id="PS51375">
    <property type="entry name" value="PPR"/>
    <property type="match status" value="3"/>
</dbReference>
<reference evidence="5 6" key="1">
    <citation type="submission" date="2020-10" db="EMBL/GenBank/DDBJ databases">
        <title>The Coptis chinensis genome and diversification of protoberbering-type alkaloids.</title>
        <authorList>
            <person name="Wang B."/>
            <person name="Shu S."/>
            <person name="Song C."/>
            <person name="Liu Y."/>
        </authorList>
    </citation>
    <scope>NUCLEOTIDE SEQUENCE [LARGE SCALE GENOMIC DNA]</scope>
    <source>
        <strain evidence="5">HL-2020</strain>
        <tissue evidence="5">Leaf</tissue>
    </source>
</reference>
<comment type="caution">
    <text evidence="5">The sequence shown here is derived from an EMBL/GenBank/DDBJ whole genome shotgun (WGS) entry which is preliminary data.</text>
</comment>
<protein>
    <recommendedName>
        <fullName evidence="7">Pentatricopeptide repeat-containing protein</fullName>
    </recommendedName>
</protein>
<dbReference type="Gene3D" id="1.25.40.10">
    <property type="entry name" value="Tetratricopeptide repeat domain"/>
    <property type="match status" value="3"/>
</dbReference>
<dbReference type="Pfam" id="PF13041">
    <property type="entry name" value="PPR_2"/>
    <property type="match status" value="2"/>
</dbReference>
<accession>A0A835LTK6</accession>
<dbReference type="InterPro" id="IPR002885">
    <property type="entry name" value="PPR_rpt"/>
</dbReference>
<sequence length="792" mass="88702">MDTHYSPGGSNSLDDDHLNEDMGDDATNIPGSSVSTSSKKKGPSIGIEEIEGQPRPKLVMQTNQKSQLVTAIDVVSEFGTRLGYIAHRDFVVCYEDWRHIGKDLKDKVVKTLGCQFVFEYEKTIDIDYTRQKLNEAWRNYKHTLYETFVKDEDPSLVKEVAPCNIPLEEWHKFVDYCNTNNFKAMSARNKLNREQQIMHSSLGRTLVAIARNELALEKDIPESEITRADSYMLIYKPKETVPQSQEVLNHISEHPESQYDLSGDAIATVVGPDKRGHFRGLGTGVCKTVLEKGDSLMKKNDGLMEANTLLERRMETMEANMDAKMSRHMEEVRGLFMSQRGTFNDNVPSPHSHASHHSTALSLGVGLFKLLEAIDALKSLLERKLEDGEDEEALQILKRLISAREFVDELAKLQWLSISFNHDFEMCCVEDVVCWNAMIDGYVKYSEMELAKLVFERIVCRDVVSWNTMINGYALVGSIKEAKRLFDEMPERNLVYWNSMLAGYVKCDDVEGAHGIFYKMPRRDVVSWNAMLACYAQSGKSNEAMELFNEMRDLGVKPTEATVVSLSSAFGHLGALDQGASLHAYISEHKIGLTTIVELKDVLTWNTIITGMAMHGHAAEALRLFKEMQEAGVCPNDITFVAVLSACSHAGMVDEDRRFLACMSNLYGIDPKVEHYGCVIDLLSRAGLLVEAVELIERMSMEPNSSAWGALLGGCRIHGNIEVGELVGKHLVNIQPHHSAILANSSDADNVGSDDIVSFEGIEFREKISESDQSCELIQTAAHVDTFVKEEI</sequence>
<dbReference type="InterPro" id="IPR004252">
    <property type="entry name" value="Probable_transposase_24"/>
</dbReference>
<dbReference type="GO" id="GO:0003723">
    <property type="term" value="F:RNA binding"/>
    <property type="evidence" value="ECO:0007669"/>
    <property type="project" value="InterPro"/>
</dbReference>
<dbReference type="GO" id="GO:0009451">
    <property type="term" value="P:RNA modification"/>
    <property type="evidence" value="ECO:0007669"/>
    <property type="project" value="InterPro"/>
</dbReference>
<feature type="repeat" description="PPR" evidence="2">
    <location>
        <begin position="462"/>
        <end position="496"/>
    </location>
</feature>
<dbReference type="InterPro" id="IPR046960">
    <property type="entry name" value="PPR_At4g14850-like_plant"/>
</dbReference>
<keyword evidence="3" id="KW-0175">Coiled coil</keyword>
<evidence type="ECO:0000313" key="5">
    <source>
        <dbReference type="EMBL" id="KAF9607658.1"/>
    </source>
</evidence>
<organism evidence="5 6">
    <name type="scientific">Coptis chinensis</name>
    <dbReference type="NCBI Taxonomy" id="261450"/>
    <lineage>
        <taxon>Eukaryota</taxon>
        <taxon>Viridiplantae</taxon>
        <taxon>Streptophyta</taxon>
        <taxon>Embryophyta</taxon>
        <taxon>Tracheophyta</taxon>
        <taxon>Spermatophyta</taxon>
        <taxon>Magnoliopsida</taxon>
        <taxon>Ranunculales</taxon>
        <taxon>Ranunculaceae</taxon>
        <taxon>Coptidoideae</taxon>
        <taxon>Coptis</taxon>
    </lineage>
</organism>
<dbReference type="Proteomes" id="UP000631114">
    <property type="component" value="Unassembled WGS sequence"/>
</dbReference>
<evidence type="ECO:0000313" key="6">
    <source>
        <dbReference type="Proteomes" id="UP000631114"/>
    </source>
</evidence>
<dbReference type="Pfam" id="PF03004">
    <property type="entry name" value="Transposase_24"/>
    <property type="match status" value="1"/>
</dbReference>
<feature type="coiled-coil region" evidence="3">
    <location>
        <begin position="300"/>
        <end position="327"/>
    </location>
</feature>
<feature type="repeat" description="PPR" evidence="2">
    <location>
        <begin position="601"/>
        <end position="635"/>
    </location>
</feature>
<dbReference type="PANTHER" id="PTHR47926">
    <property type="entry name" value="PENTATRICOPEPTIDE REPEAT-CONTAINING PROTEIN"/>
    <property type="match status" value="1"/>
</dbReference>
<dbReference type="Pfam" id="PF12854">
    <property type="entry name" value="PPR_1"/>
    <property type="match status" value="1"/>
</dbReference>
<evidence type="ECO:0000256" key="1">
    <source>
        <dbReference type="ARBA" id="ARBA00022737"/>
    </source>
</evidence>
<dbReference type="AlphaFoldDB" id="A0A835LTK6"/>
<gene>
    <name evidence="5" type="ORF">IFM89_037891</name>
</gene>
<dbReference type="InterPro" id="IPR011990">
    <property type="entry name" value="TPR-like_helical_dom_sf"/>
</dbReference>
<name>A0A835LTK6_9MAGN</name>
<dbReference type="OrthoDB" id="185373at2759"/>